<sequence>MGRTERKWLLGLAGATALTALPALAGSIEVPEGCAGFLTVQQKGCGVSHYWRCEAAPEGTVWEVHYDSEGIYSLSVYDPDFQWLDSQYFRENTREHLTETAPDPASLGELLETGQDSYAFVIREEGPEGIRDVVHQGQDRLTGRTVVIDGVELLETEYTSTAMDADSGEEIFAVAGNQYVLAEERLFFLGADSFLQDGEEMKNDFSPVRFIRPGEAGFTEMTPLYGCNATEEIGYQPPASAQRKEKRNDDL</sequence>
<name>A0A1G8R8V9_9RHOB</name>
<evidence type="ECO:0000313" key="3">
    <source>
        <dbReference type="EMBL" id="SDJ13406.1"/>
    </source>
</evidence>
<dbReference type="STRING" id="571298.SAMN04488026_101291"/>
<proteinExistence type="predicted"/>
<dbReference type="EMBL" id="FNEK01000012">
    <property type="protein sequence ID" value="SDJ13406.1"/>
    <property type="molecule type" value="Genomic_DNA"/>
</dbReference>
<reference evidence="3 4" key="1">
    <citation type="submission" date="2016-10" db="EMBL/GenBank/DDBJ databases">
        <authorList>
            <person name="de Groot N.N."/>
        </authorList>
    </citation>
    <scope>NUCLEOTIDE SEQUENCE [LARGE SCALE GENOMIC DNA]</scope>
    <source>
        <strain evidence="3 4">DSM 25294</strain>
    </source>
</reference>
<evidence type="ECO:0000256" key="2">
    <source>
        <dbReference type="SAM" id="SignalP"/>
    </source>
</evidence>
<evidence type="ECO:0000313" key="4">
    <source>
        <dbReference type="Proteomes" id="UP000199382"/>
    </source>
</evidence>
<dbReference type="AlphaFoldDB" id="A0A1G8R8V9"/>
<feature type="compositionally biased region" description="Basic and acidic residues" evidence="1">
    <location>
        <begin position="242"/>
        <end position="251"/>
    </location>
</feature>
<organism evidence="3 4">
    <name type="scientific">Aliiruegeria lutimaris</name>
    <dbReference type="NCBI Taxonomy" id="571298"/>
    <lineage>
        <taxon>Bacteria</taxon>
        <taxon>Pseudomonadati</taxon>
        <taxon>Pseudomonadota</taxon>
        <taxon>Alphaproteobacteria</taxon>
        <taxon>Rhodobacterales</taxon>
        <taxon>Roseobacteraceae</taxon>
        <taxon>Aliiruegeria</taxon>
    </lineage>
</organism>
<gene>
    <name evidence="3" type="ORF">SAMN04488026_101291</name>
</gene>
<evidence type="ECO:0000256" key="1">
    <source>
        <dbReference type="SAM" id="MobiDB-lite"/>
    </source>
</evidence>
<accession>A0A1G8R8V9</accession>
<feature type="chain" id="PRO_5011438273" evidence="2">
    <location>
        <begin position="26"/>
        <end position="251"/>
    </location>
</feature>
<dbReference type="Proteomes" id="UP000199382">
    <property type="component" value="Unassembled WGS sequence"/>
</dbReference>
<keyword evidence="4" id="KW-1185">Reference proteome</keyword>
<protein>
    <submittedName>
        <fullName evidence="3">Uncharacterized protein</fullName>
    </submittedName>
</protein>
<keyword evidence="2" id="KW-0732">Signal</keyword>
<feature type="signal peptide" evidence="2">
    <location>
        <begin position="1"/>
        <end position="25"/>
    </location>
</feature>
<feature type="region of interest" description="Disordered" evidence="1">
    <location>
        <begin position="231"/>
        <end position="251"/>
    </location>
</feature>